<evidence type="ECO:0000256" key="1">
    <source>
        <dbReference type="ARBA" id="ARBA00004127"/>
    </source>
</evidence>
<keyword evidence="4" id="KW-0029">Amino-acid transport</keyword>
<evidence type="ECO:0000256" key="2">
    <source>
        <dbReference type="ARBA" id="ARBA00022448"/>
    </source>
</evidence>
<comment type="similarity">
    <text evidence="7">Belongs to the battenin family.</text>
</comment>
<evidence type="ECO:0000256" key="3">
    <source>
        <dbReference type="ARBA" id="ARBA00022692"/>
    </source>
</evidence>
<evidence type="ECO:0000256" key="4">
    <source>
        <dbReference type="ARBA" id="ARBA00022970"/>
    </source>
</evidence>
<dbReference type="GO" id="GO:0012505">
    <property type="term" value="C:endomembrane system"/>
    <property type="evidence" value="ECO:0007669"/>
    <property type="project" value="UniProtKB-SubCell"/>
</dbReference>
<comment type="caution">
    <text evidence="8">The sequence shown here is derived from an EMBL/GenBank/DDBJ whole genome shotgun (WGS) entry which is preliminary data.</text>
</comment>
<feature type="transmembrane region" description="Helical" evidence="7">
    <location>
        <begin position="165"/>
        <end position="184"/>
    </location>
</feature>
<evidence type="ECO:0000313" key="9">
    <source>
        <dbReference type="Proteomes" id="UP000639643"/>
    </source>
</evidence>
<feature type="transmembrane region" description="Helical" evidence="7">
    <location>
        <begin position="356"/>
        <end position="377"/>
    </location>
</feature>
<keyword evidence="6 7" id="KW-0472">Membrane</keyword>
<evidence type="ECO:0000256" key="5">
    <source>
        <dbReference type="ARBA" id="ARBA00022989"/>
    </source>
</evidence>
<reference evidence="8" key="1">
    <citation type="journal article" date="2020" name="Phytopathology">
        <title>Genome Sequence Resources of Colletotrichum truncatum, C. plurivorum, C. musicola, and C. sojae: Four Species Pathogenic to Soybean (Glycine max).</title>
        <authorList>
            <person name="Rogerio F."/>
            <person name="Boufleur T.R."/>
            <person name="Ciampi-Guillardi M."/>
            <person name="Sukno S.A."/>
            <person name="Thon M.R."/>
            <person name="Massola Junior N.S."/>
            <person name="Baroncelli R."/>
        </authorList>
    </citation>
    <scope>NUCLEOTIDE SEQUENCE</scope>
    <source>
        <strain evidence="8">LFN0074</strain>
    </source>
</reference>
<protein>
    <recommendedName>
        <fullName evidence="7">Protein BTN</fullName>
    </recommendedName>
</protein>
<dbReference type="InterPro" id="IPR003492">
    <property type="entry name" value="Battenin_disease_Cln3"/>
</dbReference>
<dbReference type="GO" id="GO:0051453">
    <property type="term" value="P:regulation of intracellular pH"/>
    <property type="evidence" value="ECO:0007669"/>
    <property type="project" value="TreeGrafter"/>
</dbReference>
<dbReference type="Pfam" id="PF02487">
    <property type="entry name" value="CLN3"/>
    <property type="match status" value="1"/>
</dbReference>
<dbReference type="PANTHER" id="PTHR10981">
    <property type="entry name" value="BATTENIN"/>
    <property type="match status" value="1"/>
</dbReference>
<keyword evidence="2" id="KW-0813">Transport</keyword>
<feature type="transmembrane region" description="Helical" evidence="7">
    <location>
        <begin position="132"/>
        <end position="153"/>
    </location>
</feature>
<dbReference type="PANTHER" id="PTHR10981:SF0">
    <property type="entry name" value="BATTENIN"/>
    <property type="match status" value="1"/>
</dbReference>
<keyword evidence="5 7" id="KW-1133">Transmembrane helix</keyword>
<name>A0A8H6KMV8_9PEZI</name>
<evidence type="ECO:0000256" key="7">
    <source>
        <dbReference type="RuleBase" id="RU361113"/>
    </source>
</evidence>
<feature type="transmembrane region" description="Helical" evidence="7">
    <location>
        <begin position="319"/>
        <end position="344"/>
    </location>
</feature>
<organism evidence="8 9">
    <name type="scientific">Colletotrichum musicola</name>
    <dbReference type="NCBI Taxonomy" id="2175873"/>
    <lineage>
        <taxon>Eukaryota</taxon>
        <taxon>Fungi</taxon>
        <taxon>Dikarya</taxon>
        <taxon>Ascomycota</taxon>
        <taxon>Pezizomycotina</taxon>
        <taxon>Sordariomycetes</taxon>
        <taxon>Hypocreomycetidae</taxon>
        <taxon>Glomerellales</taxon>
        <taxon>Glomerellaceae</taxon>
        <taxon>Colletotrichum</taxon>
        <taxon>Colletotrichum orchidearum species complex</taxon>
    </lineage>
</organism>
<gene>
    <name evidence="8" type="ORF">CMUS01_06352</name>
</gene>
<sequence length="396" mass="41711">MAPKSKTPVDDVRILLGFALVGLANTVLSAIIHAANYLIVPYPRAVVSLIELLPVVAVKLSLPFVLHRVPVRLRPLLAAAAWVIAKKVADDTPPNVLPPIRVAMSILAAASSAAMEVSCLGMVSRPGAHPHALLGWGFGTGAGMVGNAVWPFVLAHKAGRVLRSATGAAYYLVVILLLAHFVVLPQGVTKNNNAAASHDEEERSSFLEAGRPRVGYTDAFRSRLSTLRALARPEMMLLAAASGMLFLQQGSARTLDGSVFGTYSRFASTFGVSLHLGTMLGRSSGRAFPVRSFRGLLLGLAGTALVALLNAVFLLSTYFAFTLAFLAGLAGGMVWVNVLAGIAGEKGREAEREFRLGAVTAGDAAGVLVGGLLGVFVEGEMCAHLVSGRRWCHRSR</sequence>
<dbReference type="GO" id="GO:0005774">
    <property type="term" value="C:vacuolar membrane"/>
    <property type="evidence" value="ECO:0007669"/>
    <property type="project" value="UniProtKB-SubCell"/>
</dbReference>
<feature type="transmembrane region" description="Helical" evidence="7">
    <location>
        <begin position="45"/>
        <end position="66"/>
    </location>
</feature>
<dbReference type="PRINTS" id="PR01315">
    <property type="entry name" value="BATTENIN"/>
</dbReference>
<dbReference type="EMBL" id="WIGM01000205">
    <property type="protein sequence ID" value="KAF6833991.1"/>
    <property type="molecule type" value="Genomic_DNA"/>
</dbReference>
<keyword evidence="3 7" id="KW-0812">Transmembrane</keyword>
<feature type="transmembrane region" description="Helical" evidence="7">
    <location>
        <begin position="293"/>
        <end position="313"/>
    </location>
</feature>
<evidence type="ECO:0000256" key="6">
    <source>
        <dbReference type="ARBA" id="ARBA00023136"/>
    </source>
</evidence>
<proteinExistence type="inferred from homology"/>
<dbReference type="GO" id="GO:0006865">
    <property type="term" value="P:amino acid transport"/>
    <property type="evidence" value="ECO:0007669"/>
    <property type="project" value="UniProtKB-KW"/>
</dbReference>
<dbReference type="AlphaFoldDB" id="A0A8H6KMV8"/>
<dbReference type="Proteomes" id="UP000639643">
    <property type="component" value="Unassembled WGS sequence"/>
</dbReference>
<comment type="subcellular location">
    <subcellularLocation>
        <location evidence="1">Endomembrane system</location>
        <topology evidence="1">Multi-pass membrane protein</topology>
    </subcellularLocation>
    <subcellularLocation>
        <location evidence="7">Vacuole membrane</location>
        <topology evidence="7">Multi-pass membrane protein</topology>
    </subcellularLocation>
</comment>
<evidence type="ECO:0000313" key="8">
    <source>
        <dbReference type="EMBL" id="KAF6833991.1"/>
    </source>
</evidence>
<keyword evidence="9" id="KW-1185">Reference proteome</keyword>
<dbReference type="OrthoDB" id="4849469at2759"/>
<feature type="transmembrane region" description="Helical" evidence="7">
    <location>
        <begin position="12"/>
        <end position="39"/>
    </location>
</feature>
<keyword evidence="7" id="KW-0926">Vacuole</keyword>
<accession>A0A8H6KMV8</accession>